<name>A0A8H4A737_GIGMA</name>
<dbReference type="OrthoDB" id="2494107at2759"/>
<comment type="caution">
    <text evidence="1">The sequence shown here is derived from an EMBL/GenBank/DDBJ whole genome shotgun (WGS) entry which is preliminary data.</text>
</comment>
<evidence type="ECO:0000313" key="1">
    <source>
        <dbReference type="EMBL" id="KAF0441207.1"/>
    </source>
</evidence>
<sequence length="236" mass="25183">MKNHSNPKAPPVLPGPRIESYVLGGEGIHNSEFSAFCTAGFWVGSRTNSTPYLMTAGHCSKSGPFLPDGTVDFYHFPWGSTGGGLLIGSMAPPNWSVAIADMGVIAKQNIRIGVTSSVRNTDDPEYSELRIYGTVELDTAGSLVCKSGYITHNTCSGIVAFGVRVINLRGNEFNGLIKINEFALQGESGAPVFPFVEEMLPGIFIMGMLVGGIIGRFSYVAPIGKLITDDIYILIG</sequence>
<accession>A0A8H4A737</accession>
<dbReference type="Proteomes" id="UP000439903">
    <property type="component" value="Unassembled WGS sequence"/>
</dbReference>
<reference evidence="1 2" key="1">
    <citation type="journal article" date="2019" name="Environ. Microbiol.">
        <title>At the nexus of three kingdoms: the genome of the mycorrhizal fungus Gigaspora margarita provides insights into plant, endobacterial and fungal interactions.</title>
        <authorList>
            <person name="Venice F."/>
            <person name="Ghignone S."/>
            <person name="Salvioli di Fossalunga A."/>
            <person name="Amselem J."/>
            <person name="Novero M."/>
            <person name="Xianan X."/>
            <person name="Sedzielewska Toro K."/>
            <person name="Morin E."/>
            <person name="Lipzen A."/>
            <person name="Grigoriev I.V."/>
            <person name="Henrissat B."/>
            <person name="Martin F.M."/>
            <person name="Bonfante P."/>
        </authorList>
    </citation>
    <scope>NUCLEOTIDE SEQUENCE [LARGE SCALE GENOMIC DNA]</scope>
    <source>
        <strain evidence="1 2">BEG34</strain>
    </source>
</reference>
<dbReference type="Gene3D" id="2.40.10.10">
    <property type="entry name" value="Trypsin-like serine proteases"/>
    <property type="match status" value="2"/>
</dbReference>
<dbReference type="InterPro" id="IPR009003">
    <property type="entry name" value="Peptidase_S1_PA"/>
</dbReference>
<protein>
    <submittedName>
        <fullName evidence="1">Streptogrisin</fullName>
    </submittedName>
</protein>
<gene>
    <name evidence="1" type="ORF">F8M41_003880</name>
</gene>
<dbReference type="AlphaFoldDB" id="A0A8H4A737"/>
<dbReference type="SUPFAM" id="SSF50494">
    <property type="entry name" value="Trypsin-like serine proteases"/>
    <property type="match status" value="1"/>
</dbReference>
<proteinExistence type="predicted"/>
<evidence type="ECO:0000313" key="2">
    <source>
        <dbReference type="Proteomes" id="UP000439903"/>
    </source>
</evidence>
<organism evidence="1 2">
    <name type="scientific">Gigaspora margarita</name>
    <dbReference type="NCBI Taxonomy" id="4874"/>
    <lineage>
        <taxon>Eukaryota</taxon>
        <taxon>Fungi</taxon>
        <taxon>Fungi incertae sedis</taxon>
        <taxon>Mucoromycota</taxon>
        <taxon>Glomeromycotina</taxon>
        <taxon>Glomeromycetes</taxon>
        <taxon>Diversisporales</taxon>
        <taxon>Gigasporaceae</taxon>
        <taxon>Gigaspora</taxon>
    </lineage>
</organism>
<dbReference type="InterPro" id="IPR043504">
    <property type="entry name" value="Peptidase_S1_PA_chymotrypsin"/>
</dbReference>
<dbReference type="EMBL" id="WTPW01001350">
    <property type="protein sequence ID" value="KAF0441207.1"/>
    <property type="molecule type" value="Genomic_DNA"/>
</dbReference>
<keyword evidence="2" id="KW-1185">Reference proteome</keyword>